<proteinExistence type="predicted"/>
<dbReference type="Proteomes" id="UP000199524">
    <property type="component" value="Chromosome I"/>
</dbReference>
<keyword evidence="2" id="KW-0238">DNA-binding</keyword>
<dbReference type="GO" id="GO:0043565">
    <property type="term" value="F:sequence-specific DNA binding"/>
    <property type="evidence" value="ECO:0007669"/>
    <property type="project" value="InterPro"/>
</dbReference>
<evidence type="ECO:0000256" key="2">
    <source>
        <dbReference type="ARBA" id="ARBA00023125"/>
    </source>
</evidence>
<evidence type="ECO:0000256" key="3">
    <source>
        <dbReference type="ARBA" id="ARBA00023163"/>
    </source>
</evidence>
<dbReference type="SMART" id="SM00342">
    <property type="entry name" value="HTH_ARAC"/>
    <property type="match status" value="1"/>
</dbReference>
<evidence type="ECO:0000259" key="4">
    <source>
        <dbReference type="PROSITE" id="PS01124"/>
    </source>
</evidence>
<reference evidence="6" key="1">
    <citation type="submission" date="2016-10" db="EMBL/GenBank/DDBJ databases">
        <authorList>
            <person name="Varghese N."/>
            <person name="Submissions S."/>
        </authorList>
    </citation>
    <scope>NUCLEOTIDE SEQUENCE [LARGE SCALE GENOMIC DNA]</scope>
    <source>
        <strain evidence="6">ATCC 23835</strain>
    </source>
</reference>
<accession>A0A1H1Y9E1</accession>
<keyword evidence="1" id="KW-0805">Transcription regulation</keyword>
<dbReference type="Gene3D" id="1.10.10.60">
    <property type="entry name" value="Homeodomain-like"/>
    <property type="match status" value="2"/>
</dbReference>
<evidence type="ECO:0000313" key="5">
    <source>
        <dbReference type="EMBL" id="SDT18011.1"/>
    </source>
</evidence>
<dbReference type="PROSITE" id="PS01124">
    <property type="entry name" value="HTH_ARAC_FAMILY_2"/>
    <property type="match status" value="1"/>
</dbReference>
<dbReference type="InterPro" id="IPR020449">
    <property type="entry name" value="Tscrpt_reg_AraC-type_HTH"/>
</dbReference>
<evidence type="ECO:0000256" key="1">
    <source>
        <dbReference type="ARBA" id="ARBA00023015"/>
    </source>
</evidence>
<organism evidence="5 6">
    <name type="scientific">Pseudomonas asplenii</name>
    <dbReference type="NCBI Taxonomy" id="53407"/>
    <lineage>
        <taxon>Bacteria</taxon>
        <taxon>Pseudomonadati</taxon>
        <taxon>Pseudomonadota</taxon>
        <taxon>Gammaproteobacteria</taxon>
        <taxon>Pseudomonadales</taxon>
        <taxon>Pseudomonadaceae</taxon>
        <taxon>Pseudomonas</taxon>
    </lineage>
</organism>
<dbReference type="PRINTS" id="PR00032">
    <property type="entry name" value="HTHARAC"/>
</dbReference>
<dbReference type="Pfam" id="PF14525">
    <property type="entry name" value="AraC_binding_2"/>
    <property type="match status" value="1"/>
</dbReference>
<keyword evidence="3" id="KW-0804">Transcription</keyword>
<dbReference type="InterPro" id="IPR035418">
    <property type="entry name" value="AraC-bd_2"/>
</dbReference>
<dbReference type="Pfam" id="PF12833">
    <property type="entry name" value="HTH_18"/>
    <property type="match status" value="1"/>
</dbReference>
<dbReference type="InterPro" id="IPR009057">
    <property type="entry name" value="Homeodomain-like_sf"/>
</dbReference>
<dbReference type="PANTHER" id="PTHR43280">
    <property type="entry name" value="ARAC-FAMILY TRANSCRIPTIONAL REGULATOR"/>
    <property type="match status" value="1"/>
</dbReference>
<dbReference type="SUPFAM" id="SSF46689">
    <property type="entry name" value="Homeodomain-like"/>
    <property type="match status" value="2"/>
</dbReference>
<name>A0A1H1Y9E1_9PSED</name>
<dbReference type="GO" id="GO:0003700">
    <property type="term" value="F:DNA-binding transcription factor activity"/>
    <property type="evidence" value="ECO:0007669"/>
    <property type="project" value="InterPro"/>
</dbReference>
<sequence length="322" mass="36382">MSALSCVSTDQFGRSDRLTKWQEFMSIHVGRTPESVRRLELTSFQPLEGAPFAGRLEYGDLGDLHFCRMVSTPHRFSRRLNAPVTPSEAPWLLILQMRGISHFSQGTRSHSVSADELMLIDSGKPFEVTSPNGCEYLMLLCSGLTGDVAMPSDLHLNNRAGLGKMLHHLITDAYSHYPLLNARSSHSIGQSITALVENLIEKSVAAPKLEHDFRYFKKHRIKSFIEDRLAEPELTLEQIATFEGCSIRTLHRLFEDELGCSLSEYIWQRRLTRCAEDLRNPDLSDQSITDVALSWGFVSSSHFSRAFKASFGMTPRLFRETS</sequence>
<dbReference type="AlphaFoldDB" id="A0A1H1Y9E1"/>
<dbReference type="RefSeq" id="WP_172833042.1">
    <property type="nucleotide sequence ID" value="NZ_LT629777.1"/>
</dbReference>
<keyword evidence="6" id="KW-1185">Reference proteome</keyword>
<dbReference type="PANTHER" id="PTHR43280:SF31">
    <property type="entry name" value="TRANSCRIPTIONAL REGULATORY PROTEIN"/>
    <property type="match status" value="1"/>
</dbReference>
<gene>
    <name evidence="5" type="ORF">SAMN05216598_4296</name>
</gene>
<feature type="domain" description="HTH araC/xylS-type" evidence="4">
    <location>
        <begin position="219"/>
        <end position="321"/>
    </location>
</feature>
<dbReference type="GeneID" id="300209200"/>
<dbReference type="InterPro" id="IPR018060">
    <property type="entry name" value="HTH_AraC"/>
</dbReference>
<evidence type="ECO:0000313" key="6">
    <source>
        <dbReference type="Proteomes" id="UP000199524"/>
    </source>
</evidence>
<dbReference type="EMBL" id="LT629777">
    <property type="protein sequence ID" value="SDT18011.1"/>
    <property type="molecule type" value="Genomic_DNA"/>
</dbReference>
<protein>
    <submittedName>
        <fullName evidence="5">Transcriptional regulator, AraC family</fullName>
    </submittedName>
</protein>